<keyword evidence="4" id="KW-0223">Dioxygenase</keyword>
<proteinExistence type="predicted"/>
<evidence type="ECO:0000259" key="7">
    <source>
        <dbReference type="PROSITE" id="PS51471"/>
    </source>
</evidence>
<evidence type="ECO:0000256" key="4">
    <source>
        <dbReference type="ARBA" id="ARBA00022964"/>
    </source>
</evidence>
<organism evidence="8 9">
    <name type="scientific">Novosphingobium album</name>
    <name type="common">ex Liu et al. 2023</name>
    <dbReference type="NCBI Taxonomy" id="3031130"/>
    <lineage>
        <taxon>Bacteria</taxon>
        <taxon>Pseudomonadati</taxon>
        <taxon>Pseudomonadota</taxon>
        <taxon>Alphaproteobacteria</taxon>
        <taxon>Sphingomonadales</taxon>
        <taxon>Sphingomonadaceae</taxon>
        <taxon>Novosphingobium</taxon>
    </lineage>
</organism>
<evidence type="ECO:0000256" key="5">
    <source>
        <dbReference type="ARBA" id="ARBA00023002"/>
    </source>
</evidence>
<evidence type="ECO:0000256" key="6">
    <source>
        <dbReference type="ARBA" id="ARBA00023004"/>
    </source>
</evidence>
<name>A0ABT5WW47_9SPHN</name>
<dbReference type="Gene3D" id="2.60.120.620">
    <property type="entry name" value="q2cbj1_9rhob like domain"/>
    <property type="match status" value="1"/>
</dbReference>
<evidence type="ECO:0000313" key="8">
    <source>
        <dbReference type="EMBL" id="MDE8654135.1"/>
    </source>
</evidence>
<keyword evidence="6" id="KW-0408">Iron</keyword>
<keyword evidence="9" id="KW-1185">Reference proteome</keyword>
<protein>
    <submittedName>
        <fullName evidence="8">2OG-Fe(II) oxygenase</fullName>
    </submittedName>
</protein>
<evidence type="ECO:0000256" key="3">
    <source>
        <dbReference type="ARBA" id="ARBA00022896"/>
    </source>
</evidence>
<feature type="domain" description="Fe2OG dioxygenase" evidence="7">
    <location>
        <begin position="107"/>
        <end position="216"/>
    </location>
</feature>
<dbReference type="Proteomes" id="UP001216253">
    <property type="component" value="Unassembled WGS sequence"/>
</dbReference>
<evidence type="ECO:0000313" key="9">
    <source>
        <dbReference type="Proteomes" id="UP001216253"/>
    </source>
</evidence>
<dbReference type="PANTHER" id="PTHR10869">
    <property type="entry name" value="PROLYL 4-HYDROXYLASE ALPHA SUBUNIT"/>
    <property type="match status" value="1"/>
</dbReference>
<dbReference type="InterPro" id="IPR006620">
    <property type="entry name" value="Pro_4_hyd_alph"/>
</dbReference>
<dbReference type="Pfam" id="PF13640">
    <property type="entry name" value="2OG-FeII_Oxy_3"/>
    <property type="match status" value="1"/>
</dbReference>
<keyword evidence="2" id="KW-0479">Metal-binding</keyword>
<dbReference type="InterPro" id="IPR005123">
    <property type="entry name" value="Oxoglu/Fe-dep_dioxygenase_dom"/>
</dbReference>
<dbReference type="InterPro" id="IPR045054">
    <property type="entry name" value="P4HA-like"/>
</dbReference>
<keyword evidence="5" id="KW-0560">Oxidoreductase</keyword>
<gene>
    <name evidence="8" type="ORF">PYV00_20785</name>
</gene>
<dbReference type="PROSITE" id="PS51471">
    <property type="entry name" value="FE2OG_OXY"/>
    <property type="match status" value="1"/>
</dbReference>
<comment type="cofactor">
    <cofactor evidence="1">
        <name>L-ascorbate</name>
        <dbReference type="ChEBI" id="CHEBI:38290"/>
    </cofactor>
</comment>
<keyword evidence="3" id="KW-0847">Vitamin C</keyword>
<dbReference type="InterPro" id="IPR044862">
    <property type="entry name" value="Pro_4_hyd_alph_FE2OG_OXY"/>
</dbReference>
<evidence type="ECO:0000256" key="1">
    <source>
        <dbReference type="ARBA" id="ARBA00001961"/>
    </source>
</evidence>
<reference evidence="8 9" key="1">
    <citation type="submission" date="2023-03" db="EMBL/GenBank/DDBJ databases">
        <title>NovoSphingobium album sp. nov. isolated from polycyclic aromatic hydrocarbons- and heavy-metal polluted soil.</title>
        <authorList>
            <person name="Liu Z."/>
            <person name="Wang K."/>
        </authorList>
    </citation>
    <scope>NUCLEOTIDE SEQUENCE [LARGE SCALE GENOMIC DNA]</scope>
    <source>
        <strain evidence="8 9">H3SJ31-1</strain>
    </source>
</reference>
<dbReference type="EMBL" id="JARESE010000073">
    <property type="protein sequence ID" value="MDE8654135.1"/>
    <property type="molecule type" value="Genomic_DNA"/>
</dbReference>
<comment type="caution">
    <text evidence="8">The sequence shown here is derived from an EMBL/GenBank/DDBJ whole genome shotgun (WGS) entry which is preliminary data.</text>
</comment>
<dbReference type="SMART" id="SM00702">
    <property type="entry name" value="P4Hc"/>
    <property type="match status" value="1"/>
</dbReference>
<accession>A0ABT5WW47</accession>
<sequence>MPAPNPDRKALATLGAAVRERLAGDPSVYKVPVATAEIHAVASFLSESECRHLIGLIDEVARPSELFDEAYREAYRTSYSGDVDQSDGIVRSIERRLSDLIGIDLAWSETVQGQRYLPGQEFRAHCDWFDTEAAYWPSEVARGGQRSWTAMAYLNDVEDGGVTEFPRIGVSIPPQAGSLILWNNATPDGAPNLETLHAALPVKAGVKYVITKWFRTRRWS</sequence>
<dbReference type="RefSeq" id="WP_275230248.1">
    <property type="nucleotide sequence ID" value="NZ_JARESE010000073.1"/>
</dbReference>
<dbReference type="PANTHER" id="PTHR10869:SF246">
    <property type="entry name" value="TRANSMEMBRANE PROLYL 4-HYDROXYLASE"/>
    <property type="match status" value="1"/>
</dbReference>
<evidence type="ECO:0000256" key="2">
    <source>
        <dbReference type="ARBA" id="ARBA00022723"/>
    </source>
</evidence>